<dbReference type="HOGENOM" id="CLU_148636_0_0_9"/>
<dbReference type="eggNOG" id="COG0456">
    <property type="taxonomic scope" value="Bacteria"/>
</dbReference>
<reference evidence="4 5" key="1">
    <citation type="submission" date="2013-02" db="EMBL/GenBank/DDBJ databases">
        <title>The Genome Sequence of Enterococcus phoeniculicola BAA-412.</title>
        <authorList>
            <consortium name="The Broad Institute Genome Sequencing Platform"/>
            <consortium name="The Broad Institute Genome Sequencing Center for Infectious Disease"/>
            <person name="Earl A.M."/>
            <person name="Gilmore M.S."/>
            <person name="Lebreton F."/>
            <person name="Walker B."/>
            <person name="Young S.K."/>
            <person name="Zeng Q."/>
            <person name="Gargeya S."/>
            <person name="Fitzgerald M."/>
            <person name="Haas B."/>
            <person name="Abouelleil A."/>
            <person name="Alvarado L."/>
            <person name="Arachchi H.M."/>
            <person name="Berlin A.M."/>
            <person name="Chapman S.B."/>
            <person name="Dewar J."/>
            <person name="Goldberg J."/>
            <person name="Griggs A."/>
            <person name="Gujja S."/>
            <person name="Hansen M."/>
            <person name="Howarth C."/>
            <person name="Imamovic A."/>
            <person name="Larimer J."/>
            <person name="McCowan C."/>
            <person name="Murphy C."/>
            <person name="Neiman D."/>
            <person name="Pearson M."/>
            <person name="Priest M."/>
            <person name="Roberts A."/>
            <person name="Saif S."/>
            <person name="Shea T."/>
            <person name="Sisk P."/>
            <person name="Sykes S."/>
            <person name="Wortman J."/>
            <person name="Nusbaum C."/>
            <person name="Birren B."/>
        </authorList>
    </citation>
    <scope>NUCLEOTIDE SEQUENCE [LARGE SCALE GENOMIC DNA]</scope>
    <source>
        <strain evidence="4 5">ATCC BAA-412</strain>
    </source>
</reference>
<evidence type="ECO:0000313" key="5">
    <source>
        <dbReference type="Proteomes" id="UP000013785"/>
    </source>
</evidence>
<dbReference type="GO" id="GO:0016747">
    <property type="term" value="F:acyltransferase activity, transferring groups other than amino-acyl groups"/>
    <property type="evidence" value="ECO:0007669"/>
    <property type="project" value="InterPro"/>
</dbReference>
<comment type="caution">
    <text evidence="4">The sequence shown here is derived from an EMBL/GenBank/DDBJ whole genome shotgun (WGS) entry which is preliminary data.</text>
</comment>
<dbReference type="PATRIC" id="fig|1158610.3.peg.865"/>
<dbReference type="InterPro" id="IPR050832">
    <property type="entry name" value="Bact_Acetyltransf"/>
</dbReference>
<keyword evidence="1" id="KW-0808">Transferase</keyword>
<dbReference type="OrthoDB" id="2611698at2"/>
<dbReference type="InterPro" id="IPR000182">
    <property type="entry name" value="GNAT_dom"/>
</dbReference>
<evidence type="ECO:0000259" key="3">
    <source>
        <dbReference type="PROSITE" id="PS51186"/>
    </source>
</evidence>
<name>R3WE00_9ENTE</name>
<dbReference type="PROSITE" id="PS51186">
    <property type="entry name" value="GNAT"/>
    <property type="match status" value="1"/>
</dbReference>
<dbReference type="Gene3D" id="3.40.630.30">
    <property type="match status" value="1"/>
</dbReference>
<dbReference type="RefSeq" id="WP_010767559.1">
    <property type="nucleotide sequence ID" value="NZ_ASWE01000002.1"/>
</dbReference>
<dbReference type="Proteomes" id="UP000013785">
    <property type="component" value="Unassembled WGS sequence"/>
</dbReference>
<dbReference type="STRING" id="154621.RV11_GL001193"/>
<dbReference type="InterPro" id="IPR016181">
    <property type="entry name" value="Acyl_CoA_acyltransferase"/>
</dbReference>
<accession>R3WE00</accession>
<organism evidence="4 5">
    <name type="scientific">Enterococcus phoeniculicola ATCC BAA-412</name>
    <dbReference type="NCBI Taxonomy" id="1158610"/>
    <lineage>
        <taxon>Bacteria</taxon>
        <taxon>Bacillati</taxon>
        <taxon>Bacillota</taxon>
        <taxon>Bacilli</taxon>
        <taxon>Lactobacillales</taxon>
        <taxon>Enterococcaceae</taxon>
        <taxon>Enterococcus</taxon>
    </lineage>
</organism>
<dbReference type="AlphaFoldDB" id="R3WE00"/>
<evidence type="ECO:0000256" key="1">
    <source>
        <dbReference type="ARBA" id="ARBA00022679"/>
    </source>
</evidence>
<dbReference type="EMBL" id="AJAT01000011">
    <property type="protein sequence ID" value="EOL46081.1"/>
    <property type="molecule type" value="Genomic_DNA"/>
</dbReference>
<protein>
    <recommendedName>
        <fullName evidence="3">N-acetyltransferase domain-containing protein</fullName>
    </recommendedName>
</protein>
<gene>
    <name evidence="4" type="ORF">UC3_00886</name>
</gene>
<dbReference type="CDD" id="cd04301">
    <property type="entry name" value="NAT_SF"/>
    <property type="match status" value="1"/>
</dbReference>
<dbReference type="PANTHER" id="PTHR43877">
    <property type="entry name" value="AMINOALKYLPHOSPHONATE N-ACETYLTRANSFERASE-RELATED-RELATED"/>
    <property type="match status" value="1"/>
</dbReference>
<evidence type="ECO:0000256" key="2">
    <source>
        <dbReference type="ARBA" id="ARBA00023315"/>
    </source>
</evidence>
<evidence type="ECO:0000313" key="4">
    <source>
        <dbReference type="EMBL" id="EOL46081.1"/>
    </source>
</evidence>
<proteinExistence type="predicted"/>
<sequence>MIFVTKATLADWSLLISLDTHLSKEKIKEKIERQEIFLAKENNKIIGFLRFNYFWDELPFINLLFVEADHRKQGIGSALMNAFEQQMKELGYSQILLSTQSDEEGQHFYRKLNYTDCGALLLSKEPTELFFVKKLDSYM</sequence>
<feature type="domain" description="N-acetyltransferase" evidence="3">
    <location>
        <begin position="2"/>
        <end position="136"/>
    </location>
</feature>
<keyword evidence="5" id="KW-1185">Reference proteome</keyword>
<dbReference type="Pfam" id="PF00583">
    <property type="entry name" value="Acetyltransf_1"/>
    <property type="match status" value="1"/>
</dbReference>
<dbReference type="SUPFAM" id="SSF55729">
    <property type="entry name" value="Acyl-CoA N-acyltransferases (Nat)"/>
    <property type="match status" value="1"/>
</dbReference>
<keyword evidence="2" id="KW-0012">Acyltransferase</keyword>